<proteinExistence type="predicted"/>
<evidence type="ECO:0000313" key="3">
    <source>
        <dbReference type="Proteomes" id="UP000000559"/>
    </source>
</evidence>
<evidence type="ECO:0000313" key="1">
    <source>
        <dbReference type="CGD" id="CAL0000201932"/>
    </source>
</evidence>
<dbReference type="Proteomes" id="UP000000559">
    <property type="component" value="Chromosome 2"/>
</dbReference>
<dbReference type="PANTHER" id="PTHR36987:SF1">
    <property type="entry name" value="NADH DEHYDROGENASE [UBIQUINONE] 1 BETA SUBCOMPLEX SUBUNIT 2"/>
    <property type="match status" value="1"/>
</dbReference>
<organism evidence="2 3">
    <name type="scientific">Candida albicans (strain SC5314 / ATCC MYA-2876)</name>
    <name type="common">Yeast</name>
    <dbReference type="NCBI Taxonomy" id="237561"/>
    <lineage>
        <taxon>Eukaryota</taxon>
        <taxon>Fungi</taxon>
        <taxon>Dikarya</taxon>
        <taxon>Ascomycota</taxon>
        <taxon>Saccharomycotina</taxon>
        <taxon>Pichiomycetes</taxon>
        <taxon>Debaryomycetaceae</taxon>
        <taxon>Candida/Lodderomyces clade</taxon>
        <taxon>Candida</taxon>
    </lineage>
</organism>
<dbReference type="RefSeq" id="XP_019330809.1">
    <property type="nucleotide sequence ID" value="XM_019475264.1"/>
</dbReference>
<dbReference type="GO" id="GO:0045271">
    <property type="term" value="C:respiratory chain complex I"/>
    <property type="evidence" value="ECO:0007669"/>
    <property type="project" value="InterPro"/>
</dbReference>
<reference evidence="2 3" key="1">
    <citation type="journal article" date="2004" name="Proc. Natl. Acad. Sci. U.S.A.">
        <title>The diploid genome sequence of Candida albicans.</title>
        <authorList>
            <person name="Jones T."/>
            <person name="Federspiel N.A."/>
            <person name="Chibana H."/>
            <person name="Dungan J."/>
            <person name="Kalman S."/>
            <person name="Magee B.B."/>
            <person name="Newport G."/>
            <person name="Thorstenson Y.R."/>
            <person name="Agabian N."/>
            <person name="Magee P.T."/>
            <person name="Davis R.W."/>
            <person name="Scherer S."/>
        </authorList>
    </citation>
    <scope>NUCLEOTIDE SEQUENCE [LARGE SCALE GENOMIC DNA]</scope>
    <source>
        <strain evidence="3">SC5314 / ATCC MYA-2876</strain>
    </source>
</reference>
<dbReference type="GeneID" id="30515156"/>
<keyword evidence="3" id="KW-1185">Reference proteome</keyword>
<dbReference type="CGD" id="CAL0000201932">
    <property type="gene designation" value="orf19.216.1"/>
</dbReference>
<dbReference type="EMBL" id="CP017624">
    <property type="protein sequence ID" value="AOW27878.1"/>
    <property type="molecule type" value="Genomic_DNA"/>
</dbReference>
<dbReference type="GO" id="GO:0005743">
    <property type="term" value="C:mitochondrial inner membrane"/>
    <property type="evidence" value="ECO:0007669"/>
    <property type="project" value="InterPro"/>
</dbReference>
<dbReference type="AlphaFoldDB" id="A0A1D8PIC2"/>
<reference evidence="2 3" key="3">
    <citation type="journal article" date="2013" name="Genome Biol.">
        <title>Assembly of a phased diploid Candida albicans genome facilitates allele-specific measurements and provides a simple model for repeat and indel structure.</title>
        <authorList>
            <person name="Muzzey D."/>
            <person name="Schwartz K."/>
            <person name="Weissman J.S."/>
            <person name="Sherlock G."/>
        </authorList>
    </citation>
    <scope>NUCLEOTIDE SEQUENCE [LARGE SCALE GENOMIC DNA]</scope>
    <source>
        <strain evidence="3">SC5314 / ATCC MYA-2876</strain>
    </source>
</reference>
<gene>
    <name evidence="2" type="ordered locus">CAALFM_C208900WA</name>
    <name evidence="1" type="ordered locus">orf19.216.1</name>
</gene>
<dbReference type="OrthoDB" id="531564at2759"/>
<dbReference type="VEuPathDB" id="FungiDB:C2_08900W_A"/>
<dbReference type="InParanoid" id="A0A1D8PIC2"/>
<protein>
    <submittedName>
        <fullName evidence="2">Uncharacterized protein</fullName>
    </submittedName>
</protein>
<dbReference type="InterPro" id="IPR044980">
    <property type="entry name" value="NDUFB2_plant/fungi"/>
</dbReference>
<accession>A0A1D8PIC2</accession>
<dbReference type="SMR" id="A0A1D8PIC2"/>
<name>A0A1D8PIC2_CANAL</name>
<dbReference type="PANTHER" id="PTHR36987">
    <property type="entry name" value="NADH DEHYDROGENASE [UBIQUINONE] 1 BETA SUBCOMPLEX SUBUNIT 2-LIKE"/>
    <property type="match status" value="1"/>
</dbReference>
<dbReference type="OMA" id="WIMLRIK"/>
<sequence>MAAGHIARYIRHAPAIKPHVPAYVKWSSKLLGATMWFWIMLRIKEDGPVMFGLKLPFEHH</sequence>
<dbReference type="STRING" id="237561.A0A1D8PIC2"/>
<evidence type="ECO:0000313" key="2">
    <source>
        <dbReference type="EMBL" id="AOW27878.1"/>
    </source>
</evidence>
<reference evidence="2 3" key="2">
    <citation type="journal article" date="2007" name="Genome Biol.">
        <title>Assembly of the Candida albicans genome into sixteen supercontigs aligned on the eight chromosomes.</title>
        <authorList>
            <person name="van het Hoog M."/>
            <person name="Rast T.J."/>
            <person name="Martchenko M."/>
            <person name="Grindle S."/>
            <person name="Dignard D."/>
            <person name="Hogues H."/>
            <person name="Cuomo C."/>
            <person name="Berriman M."/>
            <person name="Scherer S."/>
            <person name="Magee B.B."/>
            <person name="Whiteway M."/>
            <person name="Chibana H."/>
            <person name="Nantel A."/>
            <person name="Magee P.T."/>
        </authorList>
    </citation>
    <scope>GENOME REANNOTATION</scope>
    <source>
        <strain evidence="3">SC5314 / ATCC MYA-2876</strain>
    </source>
</reference>
<dbReference type="KEGG" id="cal:CAALFM_C208900WA"/>